<comment type="caution">
    <text evidence="2">The sequence shown here is derived from an EMBL/GenBank/DDBJ whole genome shotgun (WGS) entry which is preliminary data.</text>
</comment>
<protein>
    <recommendedName>
        <fullName evidence="1">Putative Flp pilus-assembly TadG-like N-terminal domain-containing protein</fullName>
    </recommendedName>
</protein>
<evidence type="ECO:0000313" key="3">
    <source>
        <dbReference type="Proteomes" id="UP001500618"/>
    </source>
</evidence>
<reference evidence="2 3" key="1">
    <citation type="journal article" date="2019" name="Int. J. Syst. Evol. Microbiol.">
        <title>The Global Catalogue of Microorganisms (GCM) 10K type strain sequencing project: providing services to taxonomists for standard genome sequencing and annotation.</title>
        <authorList>
            <consortium name="The Broad Institute Genomics Platform"/>
            <consortium name="The Broad Institute Genome Sequencing Center for Infectious Disease"/>
            <person name="Wu L."/>
            <person name="Ma J."/>
        </authorList>
    </citation>
    <scope>NUCLEOTIDE SEQUENCE [LARGE SCALE GENOMIC DNA]</scope>
    <source>
        <strain evidence="2 3">JCM 14718</strain>
    </source>
</reference>
<accession>A0ABN2HEK1</accession>
<sequence length="140" mass="14046">MSRSDEGSSVPLVLLFFVLALLLVAGTVAASAAFLAQRDLQSDCDGAAVVAANALDAAGFYGSDRAGDALPLAVGGAQAAVDRYAADAGLGSTSFAVTVDDSRALVACARMVPVPFGAAFGYSQGLRRTAVSEARSPYAP</sequence>
<name>A0ABN2HEK1_9ACTN</name>
<evidence type="ECO:0000259" key="1">
    <source>
        <dbReference type="Pfam" id="PF13400"/>
    </source>
</evidence>
<gene>
    <name evidence="2" type="ORF">GCM10009765_40220</name>
</gene>
<dbReference type="EMBL" id="BAAANY010000014">
    <property type="protein sequence ID" value="GAA1686663.1"/>
    <property type="molecule type" value="Genomic_DNA"/>
</dbReference>
<dbReference type="RefSeq" id="WP_344311770.1">
    <property type="nucleotide sequence ID" value="NZ_BAAANY010000014.1"/>
</dbReference>
<organism evidence="2 3">
    <name type="scientific">Fodinicola feengrottensis</name>
    <dbReference type="NCBI Taxonomy" id="435914"/>
    <lineage>
        <taxon>Bacteria</taxon>
        <taxon>Bacillati</taxon>
        <taxon>Actinomycetota</taxon>
        <taxon>Actinomycetes</taxon>
        <taxon>Mycobacteriales</taxon>
        <taxon>Fodinicola</taxon>
    </lineage>
</organism>
<feature type="domain" description="Putative Flp pilus-assembly TadG-like N-terminal" evidence="1">
    <location>
        <begin position="7"/>
        <end position="54"/>
    </location>
</feature>
<dbReference type="Pfam" id="PF13400">
    <property type="entry name" value="Tad"/>
    <property type="match status" value="1"/>
</dbReference>
<dbReference type="InterPro" id="IPR028087">
    <property type="entry name" value="Tad_N"/>
</dbReference>
<dbReference type="Proteomes" id="UP001500618">
    <property type="component" value="Unassembled WGS sequence"/>
</dbReference>
<keyword evidence="3" id="KW-1185">Reference proteome</keyword>
<evidence type="ECO:0000313" key="2">
    <source>
        <dbReference type="EMBL" id="GAA1686663.1"/>
    </source>
</evidence>
<proteinExistence type="predicted"/>